<dbReference type="GO" id="GO:0016787">
    <property type="term" value="F:hydrolase activity"/>
    <property type="evidence" value="ECO:0007669"/>
    <property type="project" value="UniProtKB-KW"/>
</dbReference>
<evidence type="ECO:0000313" key="4">
    <source>
        <dbReference type="EMBL" id="KAF2207146.1"/>
    </source>
</evidence>
<evidence type="ECO:0000313" key="5">
    <source>
        <dbReference type="Proteomes" id="UP000799539"/>
    </source>
</evidence>
<keyword evidence="5" id="KW-1185">Reference proteome</keyword>
<gene>
    <name evidence="4" type="ORF">CERZMDRAFT_88727</name>
</gene>
<keyword evidence="3" id="KW-0472">Membrane</keyword>
<name>A0A6A6F0A5_9PEZI</name>
<evidence type="ECO:0000256" key="3">
    <source>
        <dbReference type="RuleBase" id="RU361209"/>
    </source>
</evidence>
<keyword evidence="1" id="KW-0732">Signal</keyword>
<accession>A0A6A6F0A5</accession>
<dbReference type="Pfam" id="PF03198">
    <property type="entry name" value="Glyco_hydro_72"/>
    <property type="match status" value="1"/>
</dbReference>
<comment type="similarity">
    <text evidence="3">Belongs to the glycosyl hydrolase 72 family.</text>
</comment>
<comment type="subcellular location">
    <subcellularLocation>
        <location evidence="3">Cell membrane</location>
        <topology evidence="3">Lipid-anchor</topology>
        <topology evidence="3">GPI-anchor</topology>
    </subcellularLocation>
</comment>
<dbReference type="EMBL" id="ML992706">
    <property type="protein sequence ID" value="KAF2207146.1"/>
    <property type="molecule type" value="Genomic_DNA"/>
</dbReference>
<protein>
    <recommendedName>
        <fullName evidence="3">1,3-beta-glucanosyltransferase</fullName>
        <ecNumber evidence="3">2.4.1.-</ecNumber>
    </recommendedName>
</protein>
<dbReference type="GO" id="GO:0098552">
    <property type="term" value="C:side of membrane"/>
    <property type="evidence" value="ECO:0007669"/>
    <property type="project" value="UniProtKB-KW"/>
</dbReference>
<reference evidence="4" key="1">
    <citation type="journal article" date="2020" name="Stud. Mycol.">
        <title>101 Dothideomycetes genomes: a test case for predicting lifestyles and emergence of pathogens.</title>
        <authorList>
            <person name="Haridas S."/>
            <person name="Albert R."/>
            <person name="Binder M."/>
            <person name="Bloem J."/>
            <person name="Labutti K."/>
            <person name="Salamov A."/>
            <person name="Andreopoulos B."/>
            <person name="Baker S."/>
            <person name="Barry K."/>
            <person name="Bills G."/>
            <person name="Bluhm B."/>
            <person name="Cannon C."/>
            <person name="Castanera R."/>
            <person name="Culley D."/>
            <person name="Daum C."/>
            <person name="Ezra D."/>
            <person name="Gonzalez J."/>
            <person name="Henrissat B."/>
            <person name="Kuo A."/>
            <person name="Liang C."/>
            <person name="Lipzen A."/>
            <person name="Lutzoni F."/>
            <person name="Magnuson J."/>
            <person name="Mondo S."/>
            <person name="Nolan M."/>
            <person name="Ohm R."/>
            <person name="Pangilinan J."/>
            <person name="Park H.-J."/>
            <person name="Ramirez L."/>
            <person name="Alfaro M."/>
            <person name="Sun H."/>
            <person name="Tritt A."/>
            <person name="Yoshinaga Y."/>
            <person name="Zwiers L.-H."/>
            <person name="Turgeon B."/>
            <person name="Goodwin S."/>
            <person name="Spatafora J."/>
            <person name="Crous P."/>
            <person name="Grigoriev I."/>
        </authorList>
    </citation>
    <scope>NUCLEOTIDE SEQUENCE</scope>
    <source>
        <strain evidence="4">SCOH1-5</strain>
    </source>
</reference>
<keyword evidence="2" id="KW-0325">Glycoprotein</keyword>
<evidence type="ECO:0000256" key="2">
    <source>
        <dbReference type="ARBA" id="ARBA00023180"/>
    </source>
</evidence>
<dbReference type="InterPro" id="IPR004886">
    <property type="entry name" value="Glucanosyltransferase"/>
</dbReference>
<dbReference type="AlphaFoldDB" id="A0A6A6F0A5"/>
<organism evidence="4 5">
    <name type="scientific">Cercospora zeae-maydis SCOH1-5</name>
    <dbReference type="NCBI Taxonomy" id="717836"/>
    <lineage>
        <taxon>Eukaryota</taxon>
        <taxon>Fungi</taxon>
        <taxon>Dikarya</taxon>
        <taxon>Ascomycota</taxon>
        <taxon>Pezizomycotina</taxon>
        <taxon>Dothideomycetes</taxon>
        <taxon>Dothideomycetidae</taxon>
        <taxon>Mycosphaerellales</taxon>
        <taxon>Mycosphaerellaceae</taxon>
        <taxon>Cercospora</taxon>
    </lineage>
</organism>
<proteinExistence type="inferred from homology"/>
<dbReference type="GO" id="GO:0016740">
    <property type="term" value="F:transferase activity"/>
    <property type="evidence" value="ECO:0007669"/>
    <property type="project" value="UniProtKB-KW"/>
</dbReference>
<keyword evidence="3" id="KW-0808">Transferase</keyword>
<dbReference type="Gene3D" id="3.20.20.80">
    <property type="entry name" value="Glycosidases"/>
    <property type="match status" value="1"/>
</dbReference>
<dbReference type="GO" id="GO:0005886">
    <property type="term" value="C:plasma membrane"/>
    <property type="evidence" value="ECO:0007669"/>
    <property type="project" value="UniProtKB-SubCell"/>
</dbReference>
<dbReference type="Proteomes" id="UP000799539">
    <property type="component" value="Unassembled WGS sequence"/>
</dbReference>
<keyword evidence="4" id="KW-0378">Hydrolase</keyword>
<dbReference type="OrthoDB" id="1055148at2759"/>
<sequence>MSAPSQPITIRGRYLWQGSKCVRRATCTESSLSLIKHQVHRTRRGVSRQRSWTTTTSYDPITDEELSRLRHEVALFRELGINTLLIYNIDPSQSQAQAMKLLQEAGICVLASNSPLIRSYLVIVRRRIDPSLRKE</sequence>
<keyword evidence="3" id="KW-0449">Lipoprotein</keyword>
<keyword evidence="3" id="KW-0336">GPI-anchor</keyword>
<comment type="function">
    <text evidence="3">Splits internally a 1,3-beta-glucan molecule and transfers the newly generated reducing end (the donor) to the non-reducing end of another 1,3-beta-glucan molecule (the acceptor) forming a 1,3-beta linkage, resulting in the elongation of 1,3-beta-glucan chains in the cell wall.</text>
</comment>
<evidence type="ECO:0000256" key="1">
    <source>
        <dbReference type="ARBA" id="ARBA00022729"/>
    </source>
</evidence>
<dbReference type="EC" id="2.4.1.-" evidence="3"/>